<dbReference type="Proteomes" id="UP000092573">
    <property type="component" value="Chromosome"/>
</dbReference>
<proteinExistence type="inferred from homology"/>
<name>A0A1B1N2D1_9BACL</name>
<dbReference type="InterPro" id="IPR029044">
    <property type="entry name" value="Nucleotide-diphossugar_trans"/>
</dbReference>
<comment type="similarity">
    <text evidence="2">Belongs to the glucose-1-phosphate thymidylyltransferase family.</text>
</comment>
<dbReference type="AlphaFoldDB" id="A0A1B1N2D1"/>
<evidence type="ECO:0000256" key="7">
    <source>
        <dbReference type="ARBA" id="ARBA00022723"/>
    </source>
</evidence>
<evidence type="ECO:0000256" key="11">
    <source>
        <dbReference type="ARBA" id="ARBA00049336"/>
    </source>
</evidence>
<keyword evidence="14" id="KW-1185">Reference proteome</keyword>
<dbReference type="RefSeq" id="WP_068697394.1">
    <property type="nucleotide sequence ID" value="NZ_CP014167.1"/>
</dbReference>
<dbReference type="KEGG" id="pyg:AWM70_14120"/>
<dbReference type="InterPro" id="IPR005907">
    <property type="entry name" value="G1P_thy_trans_s"/>
</dbReference>
<keyword evidence="7" id="KW-0479">Metal-binding</keyword>
<accession>A0A1B1N2D1</accession>
<gene>
    <name evidence="13" type="ORF">AWM70_14120</name>
</gene>
<feature type="domain" description="Nucleotidyl transferase" evidence="12">
    <location>
        <begin position="2"/>
        <end position="238"/>
    </location>
</feature>
<keyword evidence="8" id="KW-0460">Magnesium</keyword>
<comment type="catalytic activity">
    <reaction evidence="11">
        <text>dTTP + alpha-D-glucose 1-phosphate + H(+) = dTDP-alpha-D-glucose + diphosphate</text>
        <dbReference type="Rhea" id="RHEA:15225"/>
        <dbReference type="ChEBI" id="CHEBI:15378"/>
        <dbReference type="ChEBI" id="CHEBI:33019"/>
        <dbReference type="ChEBI" id="CHEBI:37568"/>
        <dbReference type="ChEBI" id="CHEBI:57477"/>
        <dbReference type="ChEBI" id="CHEBI:58601"/>
        <dbReference type="EC" id="2.7.7.24"/>
    </reaction>
</comment>
<evidence type="ECO:0000256" key="5">
    <source>
        <dbReference type="ARBA" id="ARBA00022679"/>
    </source>
</evidence>
<evidence type="ECO:0000313" key="14">
    <source>
        <dbReference type="Proteomes" id="UP000092573"/>
    </source>
</evidence>
<dbReference type="EC" id="2.7.7.24" evidence="3"/>
<keyword evidence="13" id="KW-0946">Virion</keyword>
<evidence type="ECO:0000259" key="12">
    <source>
        <dbReference type="Pfam" id="PF00483"/>
    </source>
</evidence>
<organism evidence="13 14">
    <name type="scientific">Paenibacillus yonginensis</name>
    <dbReference type="NCBI Taxonomy" id="1462996"/>
    <lineage>
        <taxon>Bacteria</taxon>
        <taxon>Bacillati</taxon>
        <taxon>Bacillota</taxon>
        <taxon>Bacilli</taxon>
        <taxon>Bacillales</taxon>
        <taxon>Paenibacillaceae</taxon>
        <taxon>Paenibacillus</taxon>
    </lineage>
</organism>
<evidence type="ECO:0000256" key="8">
    <source>
        <dbReference type="ARBA" id="ARBA00022842"/>
    </source>
</evidence>
<dbReference type="Pfam" id="PF00483">
    <property type="entry name" value="NTP_transferase"/>
    <property type="match status" value="1"/>
</dbReference>
<evidence type="ECO:0000256" key="4">
    <source>
        <dbReference type="ARBA" id="ARBA00017654"/>
    </source>
</evidence>
<dbReference type="InterPro" id="IPR005835">
    <property type="entry name" value="NTP_transferase_dom"/>
</dbReference>
<keyword evidence="13" id="KW-0167">Capsid protein</keyword>
<evidence type="ECO:0000256" key="10">
    <source>
        <dbReference type="ARBA" id="ARBA00032598"/>
    </source>
</evidence>
<keyword evidence="5" id="KW-0808">Transferase</keyword>
<dbReference type="OrthoDB" id="9803871at2"/>
<evidence type="ECO:0000256" key="9">
    <source>
        <dbReference type="ARBA" id="ARBA00032492"/>
    </source>
</evidence>
<evidence type="ECO:0000256" key="3">
    <source>
        <dbReference type="ARBA" id="ARBA00012461"/>
    </source>
</evidence>
<dbReference type="SUPFAM" id="SSF53448">
    <property type="entry name" value="Nucleotide-diphospho-sugar transferases"/>
    <property type="match status" value="1"/>
</dbReference>
<evidence type="ECO:0000256" key="1">
    <source>
        <dbReference type="ARBA" id="ARBA00001946"/>
    </source>
</evidence>
<dbReference type="PANTHER" id="PTHR43532">
    <property type="entry name" value="GLUCOSE-1-PHOSPHATE THYMIDYLYLTRANSFERASE"/>
    <property type="match status" value="1"/>
</dbReference>
<evidence type="ECO:0000313" key="13">
    <source>
        <dbReference type="EMBL" id="ANS75592.1"/>
    </source>
</evidence>
<reference evidence="13 14" key="1">
    <citation type="submission" date="2016-01" db="EMBL/GenBank/DDBJ databases">
        <title>Complete Genome Sequence of Paenibacillus yonginensis DCY84, a novel Plant Growth-Promoting Bacteria with Elicitation of Induced Systemic Resistance.</title>
        <authorList>
            <person name="Kim Y.J."/>
            <person name="Yang D.C."/>
            <person name="Sukweenadhi J."/>
        </authorList>
    </citation>
    <scope>NUCLEOTIDE SEQUENCE [LARGE SCALE GENOMIC DNA]</scope>
    <source>
        <strain evidence="13 14">DCY84</strain>
    </source>
</reference>
<keyword evidence="6" id="KW-0548">Nucleotidyltransferase</keyword>
<evidence type="ECO:0000256" key="2">
    <source>
        <dbReference type="ARBA" id="ARBA00010480"/>
    </source>
</evidence>
<dbReference type="EMBL" id="CP014167">
    <property type="protein sequence ID" value="ANS75592.1"/>
    <property type="molecule type" value="Genomic_DNA"/>
</dbReference>
<dbReference type="GO" id="GO:0008879">
    <property type="term" value="F:glucose-1-phosphate thymidylyltransferase activity"/>
    <property type="evidence" value="ECO:0007669"/>
    <property type="project" value="UniProtKB-EC"/>
</dbReference>
<dbReference type="STRING" id="1462996.AWM70_14120"/>
<dbReference type="Gene3D" id="3.90.550.10">
    <property type="entry name" value="Spore Coat Polysaccharide Biosynthesis Protein SpsA, Chain A"/>
    <property type="match status" value="1"/>
</dbReference>
<dbReference type="GO" id="GO:0046872">
    <property type="term" value="F:metal ion binding"/>
    <property type="evidence" value="ECO:0007669"/>
    <property type="project" value="UniProtKB-KW"/>
</dbReference>
<evidence type="ECO:0000256" key="6">
    <source>
        <dbReference type="ARBA" id="ARBA00022695"/>
    </source>
</evidence>
<comment type="cofactor">
    <cofactor evidence="1">
        <name>Mg(2+)</name>
        <dbReference type="ChEBI" id="CHEBI:18420"/>
    </cofactor>
</comment>
<protein>
    <recommendedName>
        <fullName evidence="4">Glucose-1-phosphate thymidylyltransferase</fullName>
        <ecNumber evidence="3">2.7.7.24</ecNumber>
    </recommendedName>
    <alternativeName>
        <fullName evidence="10">dTDP-glucose pyrophosphorylase</fullName>
    </alternativeName>
    <alternativeName>
        <fullName evidence="9">dTDP-glucose synthase</fullName>
    </alternativeName>
</protein>
<dbReference type="PANTHER" id="PTHR43532:SF1">
    <property type="entry name" value="GLUCOSE-1-PHOSPHATE THYMIDYLYLTRANSFERASE 1"/>
    <property type="match status" value="1"/>
</dbReference>
<sequence>MKGVILAGGTGTRLYPLTRLINKHLLPVGESPMICYGIDKLKQAGITDILLIIGKQSAGLYTDFLGSGREMGVNLTYKIQEQAGGIAEALGLARGFIPAGGRFVVLLGDNLFMDDLQPFVEKFKKQPYGSARVLLKPVKDSRRYGVPVFDEHNRKLITRIEEKPEHPKSNYSVTGIYMYDDQVFERIEATSPSARGELEITDVNNLYARDGKLEYDVLRKWWTDAGTFDSLREAARKMGKAGQ</sequence>